<protein>
    <recommendedName>
        <fullName evidence="13">Cytochrome b561 domain-containing protein</fullName>
    </recommendedName>
</protein>
<dbReference type="GO" id="GO:0046872">
    <property type="term" value="F:metal ion binding"/>
    <property type="evidence" value="ECO:0007669"/>
    <property type="project" value="UniProtKB-KW"/>
</dbReference>
<dbReference type="CDD" id="cd08761">
    <property type="entry name" value="Cyt_b561_CYB561D2_like"/>
    <property type="match status" value="1"/>
</dbReference>
<evidence type="ECO:0000256" key="2">
    <source>
        <dbReference type="ARBA" id="ARBA00004141"/>
    </source>
</evidence>
<evidence type="ECO:0000256" key="10">
    <source>
        <dbReference type="ARBA" id="ARBA00023136"/>
    </source>
</evidence>
<evidence type="ECO:0000256" key="6">
    <source>
        <dbReference type="ARBA" id="ARBA00022723"/>
    </source>
</evidence>
<evidence type="ECO:0000256" key="9">
    <source>
        <dbReference type="ARBA" id="ARBA00023004"/>
    </source>
</evidence>
<keyword evidence="4" id="KW-0349">Heme</keyword>
<keyword evidence="9" id="KW-0408">Iron</keyword>
<evidence type="ECO:0000256" key="12">
    <source>
        <dbReference type="SAM" id="Phobius"/>
    </source>
</evidence>
<dbReference type="InterPro" id="IPR006593">
    <property type="entry name" value="Cyt_b561/ferric_Rdtase_TM"/>
</dbReference>
<name>A0A1B9I3S1_9TREE</name>
<dbReference type="GO" id="GO:0016020">
    <property type="term" value="C:membrane"/>
    <property type="evidence" value="ECO:0007669"/>
    <property type="project" value="UniProtKB-SubCell"/>
</dbReference>
<feature type="transmembrane region" description="Helical" evidence="12">
    <location>
        <begin position="160"/>
        <end position="178"/>
    </location>
</feature>
<keyword evidence="10 12" id="KW-0472">Membrane</keyword>
<dbReference type="EMBL" id="KI894010">
    <property type="protein sequence ID" value="OCF50111.1"/>
    <property type="molecule type" value="Genomic_DNA"/>
</dbReference>
<comment type="subcellular location">
    <subcellularLocation>
        <location evidence="2">Membrane</location>
        <topology evidence="2">Multi-pass membrane protein</topology>
    </subcellularLocation>
</comment>
<evidence type="ECO:0000256" key="5">
    <source>
        <dbReference type="ARBA" id="ARBA00022692"/>
    </source>
</evidence>
<feature type="region of interest" description="Disordered" evidence="11">
    <location>
        <begin position="1"/>
        <end position="41"/>
    </location>
</feature>
<reference evidence="14" key="1">
    <citation type="submission" date="2013-07" db="EMBL/GenBank/DDBJ databases">
        <title>The Genome Sequence of Cryptococcus pinus CBS10737.</title>
        <authorList>
            <consortium name="The Broad Institute Genome Sequencing Platform"/>
            <person name="Cuomo C."/>
            <person name="Litvintseva A."/>
            <person name="Chen Y."/>
            <person name="Heitman J."/>
            <person name="Sun S."/>
            <person name="Springer D."/>
            <person name="Dromer F."/>
            <person name="Young S.K."/>
            <person name="Zeng Q."/>
            <person name="Gargeya S."/>
            <person name="Fitzgerald M."/>
            <person name="Abouelleil A."/>
            <person name="Alvarado L."/>
            <person name="Berlin A.M."/>
            <person name="Chapman S.B."/>
            <person name="Dewar J."/>
            <person name="Goldberg J."/>
            <person name="Griggs A."/>
            <person name="Gujja S."/>
            <person name="Hansen M."/>
            <person name="Howarth C."/>
            <person name="Imamovic A."/>
            <person name="Larimer J."/>
            <person name="McCowan C."/>
            <person name="Murphy C."/>
            <person name="Pearson M."/>
            <person name="Priest M."/>
            <person name="Roberts A."/>
            <person name="Saif S."/>
            <person name="Shea T."/>
            <person name="Sykes S."/>
            <person name="Wortman J."/>
            <person name="Nusbaum C."/>
            <person name="Birren B."/>
        </authorList>
    </citation>
    <scope>NUCLEOTIDE SEQUENCE [LARGE SCALE GENOMIC DNA]</scope>
    <source>
        <strain evidence="14">CBS 10737</strain>
    </source>
</reference>
<dbReference type="OrthoDB" id="432881at2759"/>
<evidence type="ECO:0000313" key="14">
    <source>
        <dbReference type="EMBL" id="OCF50111.1"/>
    </source>
</evidence>
<feature type="transmembrane region" description="Helical" evidence="12">
    <location>
        <begin position="50"/>
        <end position="71"/>
    </location>
</feature>
<dbReference type="Pfam" id="PF03188">
    <property type="entry name" value="Cytochrom_B561"/>
    <property type="match status" value="1"/>
</dbReference>
<accession>A0A1B9I3S1</accession>
<keyword evidence="5 12" id="KW-0812">Transmembrane</keyword>
<feature type="transmembrane region" description="Helical" evidence="12">
    <location>
        <begin position="198"/>
        <end position="215"/>
    </location>
</feature>
<proteinExistence type="predicted"/>
<keyword evidence="3" id="KW-0813">Transport</keyword>
<evidence type="ECO:0000256" key="1">
    <source>
        <dbReference type="ARBA" id="ARBA00001970"/>
    </source>
</evidence>
<gene>
    <name evidence="14" type="ORF">I206_03428</name>
</gene>
<evidence type="ECO:0000259" key="13">
    <source>
        <dbReference type="Pfam" id="PF03188"/>
    </source>
</evidence>
<dbReference type="PANTHER" id="PTHR15422">
    <property type="entry name" value="OS05G0565100 PROTEIN"/>
    <property type="match status" value="1"/>
</dbReference>
<dbReference type="InterPro" id="IPR045150">
    <property type="entry name" value="CYB561D1/2"/>
</dbReference>
<feature type="transmembrane region" description="Helical" evidence="12">
    <location>
        <begin position="77"/>
        <end position="100"/>
    </location>
</feature>
<keyword evidence="6" id="KW-0479">Metal-binding</keyword>
<feature type="transmembrane region" description="Helical" evidence="12">
    <location>
        <begin position="227"/>
        <end position="245"/>
    </location>
</feature>
<feature type="transmembrane region" description="Helical" evidence="12">
    <location>
        <begin position="121"/>
        <end position="140"/>
    </location>
</feature>
<keyword evidence="7" id="KW-0249">Electron transport</keyword>
<evidence type="ECO:0000256" key="7">
    <source>
        <dbReference type="ARBA" id="ARBA00022982"/>
    </source>
</evidence>
<evidence type="ECO:0000256" key="3">
    <source>
        <dbReference type="ARBA" id="ARBA00022448"/>
    </source>
</evidence>
<organism evidence="14">
    <name type="scientific">Kwoniella pini CBS 10737</name>
    <dbReference type="NCBI Taxonomy" id="1296096"/>
    <lineage>
        <taxon>Eukaryota</taxon>
        <taxon>Fungi</taxon>
        <taxon>Dikarya</taxon>
        <taxon>Basidiomycota</taxon>
        <taxon>Agaricomycotina</taxon>
        <taxon>Tremellomycetes</taxon>
        <taxon>Tremellales</taxon>
        <taxon>Cryptococcaceae</taxon>
        <taxon>Kwoniella</taxon>
    </lineage>
</organism>
<keyword evidence="8 12" id="KW-1133">Transmembrane helix</keyword>
<evidence type="ECO:0000256" key="4">
    <source>
        <dbReference type="ARBA" id="ARBA00022617"/>
    </source>
</evidence>
<reference evidence="14" key="2">
    <citation type="submission" date="2016-07" db="EMBL/GenBank/DDBJ databases">
        <title>Evolution of pathogenesis and genome organization in the Tremellales.</title>
        <authorList>
            <person name="Cuomo C."/>
            <person name="Litvintseva A."/>
            <person name="Heitman J."/>
            <person name="Chen Y."/>
            <person name="Sun S."/>
            <person name="Springer D."/>
            <person name="Dromer F."/>
            <person name="Young S."/>
            <person name="Zeng Q."/>
            <person name="Chapman S."/>
            <person name="Gujja S."/>
            <person name="Saif S."/>
            <person name="Birren B."/>
        </authorList>
    </citation>
    <scope>NUCLEOTIDE SEQUENCE</scope>
    <source>
        <strain evidence="14">CBS 10737</strain>
    </source>
</reference>
<dbReference type="GO" id="GO:0140575">
    <property type="term" value="F:transmembrane monodehydroascorbate reductase activity"/>
    <property type="evidence" value="ECO:0007669"/>
    <property type="project" value="InterPro"/>
</dbReference>
<sequence>MSSSTREEVAPLLPSTNADSEPSGLRGESSESTPGPAGNLDMVPTTRDKLALGSIGAGLVLVLGTTWYLVFSGDLKAMGWFAVHPPMQSLAITAILLGITPLQPPSTNSSIKQNRFKSHQSIMLGLALPILTIGSLAMVYNKYIHGSSHFTTWHGKLGLISIIWIITQAFIGASSVWFNGKLFGGKENAKKVYKYHRLSGYLLITLMLFTIYLAGIHSDWANGRKHLNLRILAYYVGLPLIWIGLEAKQDEIHLNEIVRSHLQSP</sequence>
<dbReference type="AlphaFoldDB" id="A0A1B9I3S1"/>
<dbReference type="Gene3D" id="1.20.120.1770">
    <property type="match status" value="1"/>
</dbReference>
<evidence type="ECO:0000256" key="8">
    <source>
        <dbReference type="ARBA" id="ARBA00022989"/>
    </source>
</evidence>
<evidence type="ECO:0000256" key="11">
    <source>
        <dbReference type="SAM" id="MobiDB-lite"/>
    </source>
</evidence>
<feature type="domain" description="Cytochrome b561" evidence="13">
    <location>
        <begin position="115"/>
        <end position="214"/>
    </location>
</feature>
<comment type="cofactor">
    <cofactor evidence="1">
        <name>heme b</name>
        <dbReference type="ChEBI" id="CHEBI:60344"/>
    </cofactor>
</comment>
<dbReference type="PANTHER" id="PTHR15422:SF45">
    <property type="entry name" value="CYTOCHROME B561 DOMAIN-CONTAINING PROTEIN"/>
    <property type="match status" value="1"/>
</dbReference>